<dbReference type="PIRSF" id="PIRSF009160">
    <property type="entry name" value="UCP009160"/>
    <property type="match status" value="1"/>
</dbReference>
<evidence type="ECO:0000256" key="1">
    <source>
        <dbReference type="SAM" id="Phobius"/>
    </source>
</evidence>
<dbReference type="PANTHER" id="PTHR41282:SF1">
    <property type="entry name" value="CONSERVED TRANSMEMBRANE PROTEIN-RELATED"/>
    <property type="match status" value="1"/>
</dbReference>
<feature type="transmembrane region" description="Helical" evidence="1">
    <location>
        <begin position="249"/>
        <end position="272"/>
    </location>
</feature>
<sequence length="276" mass="29703">MESRNPVIRRYADFQKPGSVLGNNQGRYDGNVITSTPVDETTQTFPGRTPAKPGERVVTMDDVVMKSFAMLALLLVGAFVGWNAPGLAIIAAIAGLVLGLVNTFKKNVSPVLVVAYALLQGVFVGGISYIYQNLVVADGTNIVGNTIMCTMVAFGTMLFLFKSGIIKVDAKFTRMMMVAMVSYLVIAVISIIASFMGVGGGWGFYGVGGIGILLALFGVGLASFSLMLDFQSIRQAISMGLPEKESWRLAFGLTVTLVWLYLEMLRLFAILAGRRE</sequence>
<dbReference type="EMBL" id="CAEZTU010000008">
    <property type="protein sequence ID" value="CAB4572367.1"/>
    <property type="molecule type" value="Genomic_DNA"/>
</dbReference>
<organism evidence="2">
    <name type="scientific">freshwater metagenome</name>
    <dbReference type="NCBI Taxonomy" id="449393"/>
    <lineage>
        <taxon>unclassified sequences</taxon>
        <taxon>metagenomes</taxon>
        <taxon>ecological metagenomes</taxon>
    </lineage>
</organism>
<name>A0A6J6E875_9ZZZZ</name>
<gene>
    <name evidence="2" type="ORF">UFOPK1740_00324</name>
</gene>
<feature type="transmembrane region" description="Helical" evidence="1">
    <location>
        <begin position="173"/>
        <end position="196"/>
    </location>
</feature>
<proteinExistence type="predicted"/>
<dbReference type="AlphaFoldDB" id="A0A6J6E875"/>
<protein>
    <submittedName>
        <fullName evidence="2">Unannotated protein</fullName>
    </submittedName>
</protein>
<feature type="transmembrane region" description="Helical" evidence="1">
    <location>
        <begin position="142"/>
        <end position="161"/>
    </location>
</feature>
<feature type="transmembrane region" description="Helical" evidence="1">
    <location>
        <begin position="111"/>
        <end position="130"/>
    </location>
</feature>
<keyword evidence="1" id="KW-1133">Transmembrane helix</keyword>
<keyword evidence="1" id="KW-0472">Membrane</keyword>
<accession>A0A6J6E875</accession>
<reference evidence="2" key="1">
    <citation type="submission" date="2020-05" db="EMBL/GenBank/DDBJ databases">
        <authorList>
            <person name="Chiriac C."/>
            <person name="Salcher M."/>
            <person name="Ghai R."/>
            <person name="Kavagutti S V."/>
        </authorList>
    </citation>
    <scope>NUCLEOTIDE SEQUENCE</scope>
</reference>
<evidence type="ECO:0000313" key="2">
    <source>
        <dbReference type="EMBL" id="CAB4572367.1"/>
    </source>
</evidence>
<dbReference type="PANTHER" id="PTHR41282">
    <property type="entry name" value="CONSERVED TRANSMEMBRANE PROTEIN-RELATED"/>
    <property type="match status" value="1"/>
</dbReference>
<feature type="transmembrane region" description="Helical" evidence="1">
    <location>
        <begin position="202"/>
        <end position="228"/>
    </location>
</feature>
<dbReference type="InterPro" id="IPR010539">
    <property type="entry name" value="BaxI_1-like"/>
</dbReference>
<dbReference type="Pfam" id="PF12811">
    <property type="entry name" value="BaxI_1"/>
    <property type="match status" value="1"/>
</dbReference>
<keyword evidence="1" id="KW-0812">Transmembrane</keyword>